<organism evidence="1 2">
    <name type="scientific">Flavobacterium degerlachei</name>
    <dbReference type="NCBI Taxonomy" id="229203"/>
    <lineage>
        <taxon>Bacteria</taxon>
        <taxon>Pseudomonadati</taxon>
        <taxon>Bacteroidota</taxon>
        <taxon>Flavobacteriia</taxon>
        <taxon>Flavobacteriales</taxon>
        <taxon>Flavobacteriaceae</taxon>
        <taxon>Flavobacterium</taxon>
    </lineage>
</organism>
<dbReference type="STRING" id="229203.SAMN05444338_102305"/>
<dbReference type="AlphaFoldDB" id="A0A1H2TB92"/>
<gene>
    <name evidence="1" type="ORF">SAMN05444338_102305</name>
</gene>
<proteinExistence type="predicted"/>
<sequence length="119" mass="13955">MYELVFWKYLEEVYLNHHEVYEIISEEQAEIEGLEVLPVQVILNRIASVFSKWEKVDDSSWKNNDGVGAFHIRTTPQSIKIDCYGTAGKTMDTLVNIMEEFKCPLYDPQVPERYDEMSE</sequence>
<keyword evidence="2" id="KW-1185">Reference proteome</keyword>
<reference evidence="2" key="1">
    <citation type="submission" date="2016-10" db="EMBL/GenBank/DDBJ databases">
        <authorList>
            <person name="Varghese N."/>
            <person name="Submissions S."/>
        </authorList>
    </citation>
    <scope>NUCLEOTIDE SEQUENCE [LARGE SCALE GENOMIC DNA]</scope>
    <source>
        <strain evidence="2">DSM 15718</strain>
    </source>
</reference>
<name>A0A1H2TB92_9FLAO</name>
<dbReference type="Proteomes" id="UP000198569">
    <property type="component" value="Unassembled WGS sequence"/>
</dbReference>
<protein>
    <submittedName>
        <fullName evidence="1">Uncharacterized protein</fullName>
    </submittedName>
</protein>
<evidence type="ECO:0000313" key="1">
    <source>
        <dbReference type="EMBL" id="SDW41213.1"/>
    </source>
</evidence>
<dbReference type="OrthoDB" id="4377013at2"/>
<accession>A0A1H2TB92</accession>
<dbReference type="EMBL" id="FNMV01000002">
    <property type="protein sequence ID" value="SDW41213.1"/>
    <property type="molecule type" value="Genomic_DNA"/>
</dbReference>
<dbReference type="RefSeq" id="WP_091429722.1">
    <property type="nucleotide sequence ID" value="NZ_FNMV01000002.1"/>
</dbReference>
<evidence type="ECO:0000313" key="2">
    <source>
        <dbReference type="Proteomes" id="UP000198569"/>
    </source>
</evidence>